<accession>A0ABD2WRA4</accession>
<proteinExistence type="predicted"/>
<dbReference type="Proteomes" id="UP001627154">
    <property type="component" value="Unassembled WGS sequence"/>
</dbReference>
<dbReference type="AlphaFoldDB" id="A0ABD2WRA4"/>
<evidence type="ECO:0000313" key="2">
    <source>
        <dbReference type="Proteomes" id="UP001627154"/>
    </source>
</evidence>
<evidence type="ECO:0008006" key="3">
    <source>
        <dbReference type="Google" id="ProtNLM"/>
    </source>
</evidence>
<gene>
    <name evidence="1" type="ORF">TKK_010525</name>
</gene>
<sequence length="101" mass="11747">MRVLPNEIDFANYLLLVGDGEINDDNDNITLPRKCIVEQNVDVVQNIFGKLISEKKFEELSQCAILAARNIDVDFLNQQIYLGNHQRNFKVKNYVFKELFL</sequence>
<name>A0ABD2WRA4_9HYME</name>
<comment type="caution">
    <text evidence="1">The sequence shown here is derived from an EMBL/GenBank/DDBJ whole genome shotgun (WGS) entry which is preliminary data.</text>
</comment>
<protein>
    <recommendedName>
        <fullName evidence="3">ATP-dependent DNA helicase</fullName>
    </recommendedName>
</protein>
<keyword evidence="2" id="KW-1185">Reference proteome</keyword>
<dbReference type="EMBL" id="JBJJXI010000082">
    <property type="protein sequence ID" value="KAL3395420.1"/>
    <property type="molecule type" value="Genomic_DNA"/>
</dbReference>
<organism evidence="1 2">
    <name type="scientific">Trichogramma kaykai</name>
    <dbReference type="NCBI Taxonomy" id="54128"/>
    <lineage>
        <taxon>Eukaryota</taxon>
        <taxon>Metazoa</taxon>
        <taxon>Ecdysozoa</taxon>
        <taxon>Arthropoda</taxon>
        <taxon>Hexapoda</taxon>
        <taxon>Insecta</taxon>
        <taxon>Pterygota</taxon>
        <taxon>Neoptera</taxon>
        <taxon>Endopterygota</taxon>
        <taxon>Hymenoptera</taxon>
        <taxon>Apocrita</taxon>
        <taxon>Proctotrupomorpha</taxon>
        <taxon>Chalcidoidea</taxon>
        <taxon>Trichogrammatidae</taxon>
        <taxon>Trichogramma</taxon>
    </lineage>
</organism>
<evidence type="ECO:0000313" key="1">
    <source>
        <dbReference type="EMBL" id="KAL3395420.1"/>
    </source>
</evidence>
<reference evidence="1 2" key="1">
    <citation type="journal article" date="2024" name="bioRxiv">
        <title>A reference genome for Trichogramma kaykai: A tiny desert-dwelling parasitoid wasp with competing sex-ratio distorters.</title>
        <authorList>
            <person name="Culotta J."/>
            <person name="Lindsey A.R."/>
        </authorList>
    </citation>
    <scope>NUCLEOTIDE SEQUENCE [LARGE SCALE GENOMIC DNA]</scope>
    <source>
        <strain evidence="1 2">KSX58</strain>
    </source>
</reference>